<dbReference type="Gene3D" id="3.40.50.300">
    <property type="entry name" value="P-loop containing nucleotide triphosphate hydrolases"/>
    <property type="match status" value="1"/>
</dbReference>
<dbReference type="InterPro" id="IPR047641">
    <property type="entry name" value="ABC_transpr_MalK/UgpC-like"/>
</dbReference>
<dbReference type="PANTHER" id="PTHR43875:SF15">
    <property type="entry name" value="TREHALOSE IMPORT ATP-BINDING PROTEIN SUGC"/>
    <property type="match status" value="1"/>
</dbReference>
<keyword evidence="3" id="KW-0547">Nucleotide-binding</keyword>
<dbReference type="SUPFAM" id="SSF52540">
    <property type="entry name" value="P-loop containing nucleoside triphosphate hydrolases"/>
    <property type="match status" value="1"/>
</dbReference>
<feature type="domain" description="ABC transporter" evidence="7">
    <location>
        <begin position="4"/>
        <end position="235"/>
    </location>
</feature>
<gene>
    <name evidence="8" type="ORF">NEF87_002756</name>
</gene>
<proteinExistence type="predicted"/>
<keyword evidence="1" id="KW-0813">Transport</keyword>
<reference evidence="8" key="1">
    <citation type="submission" date="2022-09" db="EMBL/GenBank/DDBJ databases">
        <title>Actin cytoskeleton and complex cell architecture in an #Asgard archaeon.</title>
        <authorList>
            <person name="Ponce Toledo R.I."/>
            <person name="Schleper C."/>
            <person name="Rodrigues Oliveira T."/>
            <person name="Wollweber F."/>
            <person name="Xu J."/>
            <person name="Rittmann S."/>
            <person name="Klingl A."/>
            <person name="Pilhofer M."/>
        </authorList>
    </citation>
    <scope>NUCLEOTIDE SEQUENCE</scope>
    <source>
        <strain evidence="8">B-35</strain>
    </source>
</reference>
<evidence type="ECO:0000259" key="7">
    <source>
        <dbReference type="PROSITE" id="PS50893"/>
    </source>
</evidence>
<sequence length="379" mass="42616">MPDIVLEKVRKTFDHGKVVAVSDVDLVIHEGDFVFLLGPSGCGKTTLLRTISGLIQPTIGNVLIDGQDVTLAPPQTRGIAFVFQNFNIFPISVFDNCTYALNVQGFSREYIIQQGEKALRVVGLEERGDEIPIGWGNGDLQRLGIARAICSGAKILIMDEPLGSLDPKIGAEFRWELRNIIKDQHLTAIQVTHNQEEAMAIGDNIIIMRDGKLLQQDTPERLYKFPSSIFVGNFLGGLNILEGYVSHIEGNNYSVKVRLGGPKYIVFSKNTQFRLDENVVIASRPEDIYLFSEDYDYKASQANWEGIFLADAVIIEKYLTGKERRFIVELDNSDTLDVAKPEVFKYDFEIGDEVKVGIFGEDLRIFKYPKNLQKEMDLQ</sequence>
<dbReference type="GO" id="GO:0005524">
    <property type="term" value="F:ATP binding"/>
    <property type="evidence" value="ECO:0007669"/>
    <property type="project" value="UniProtKB-KW"/>
</dbReference>
<evidence type="ECO:0000256" key="6">
    <source>
        <dbReference type="ARBA" id="ARBA00023136"/>
    </source>
</evidence>
<evidence type="ECO:0000256" key="3">
    <source>
        <dbReference type="ARBA" id="ARBA00022741"/>
    </source>
</evidence>
<dbReference type="EMBL" id="CP104013">
    <property type="protein sequence ID" value="UYP46471.1"/>
    <property type="molecule type" value="Genomic_DNA"/>
</dbReference>
<dbReference type="InterPro" id="IPR003439">
    <property type="entry name" value="ABC_transporter-like_ATP-bd"/>
</dbReference>
<name>A0ABY6HV50_9ARCH</name>
<dbReference type="InterPro" id="IPR008995">
    <property type="entry name" value="Mo/tungstate-bd_C_term_dom"/>
</dbReference>
<evidence type="ECO:0000256" key="2">
    <source>
        <dbReference type="ARBA" id="ARBA00022475"/>
    </source>
</evidence>
<organism evidence="8 9">
    <name type="scientific">Candidatus Lokiarchaeum ossiferum</name>
    <dbReference type="NCBI Taxonomy" id="2951803"/>
    <lineage>
        <taxon>Archaea</taxon>
        <taxon>Promethearchaeati</taxon>
        <taxon>Promethearchaeota</taxon>
        <taxon>Promethearchaeia</taxon>
        <taxon>Promethearchaeales</taxon>
        <taxon>Promethearchaeaceae</taxon>
        <taxon>Candidatus Lokiarchaeum</taxon>
    </lineage>
</organism>
<keyword evidence="5" id="KW-1278">Translocase</keyword>
<keyword evidence="2" id="KW-1003">Cell membrane</keyword>
<accession>A0ABY6HV50</accession>
<dbReference type="SMART" id="SM00382">
    <property type="entry name" value="AAA"/>
    <property type="match status" value="1"/>
</dbReference>
<keyword evidence="6" id="KW-0472">Membrane</keyword>
<dbReference type="InterPro" id="IPR003593">
    <property type="entry name" value="AAA+_ATPase"/>
</dbReference>
<evidence type="ECO:0000256" key="4">
    <source>
        <dbReference type="ARBA" id="ARBA00022840"/>
    </source>
</evidence>
<protein>
    <submittedName>
        <fullName evidence="8">Trehalose/maltose import ATP-binding protein MalK</fullName>
    </submittedName>
</protein>
<dbReference type="SUPFAM" id="SSF50331">
    <property type="entry name" value="MOP-like"/>
    <property type="match status" value="1"/>
</dbReference>
<dbReference type="Gene3D" id="2.40.50.100">
    <property type="match status" value="1"/>
</dbReference>
<evidence type="ECO:0000313" key="9">
    <source>
        <dbReference type="Proteomes" id="UP001208689"/>
    </source>
</evidence>
<dbReference type="Pfam" id="PF00005">
    <property type="entry name" value="ABC_tran"/>
    <property type="match status" value="1"/>
</dbReference>
<dbReference type="PROSITE" id="PS50893">
    <property type="entry name" value="ABC_TRANSPORTER_2"/>
    <property type="match status" value="1"/>
</dbReference>
<evidence type="ECO:0000256" key="5">
    <source>
        <dbReference type="ARBA" id="ARBA00022967"/>
    </source>
</evidence>
<evidence type="ECO:0000256" key="1">
    <source>
        <dbReference type="ARBA" id="ARBA00022448"/>
    </source>
</evidence>
<dbReference type="InterPro" id="IPR027417">
    <property type="entry name" value="P-loop_NTPase"/>
</dbReference>
<dbReference type="PANTHER" id="PTHR43875">
    <property type="entry name" value="MALTODEXTRIN IMPORT ATP-BINDING PROTEIN MSMX"/>
    <property type="match status" value="1"/>
</dbReference>
<dbReference type="Proteomes" id="UP001208689">
    <property type="component" value="Chromosome"/>
</dbReference>
<evidence type="ECO:0000313" key="8">
    <source>
        <dbReference type="EMBL" id="UYP46471.1"/>
    </source>
</evidence>
<keyword evidence="9" id="KW-1185">Reference proteome</keyword>
<keyword evidence="4 8" id="KW-0067">ATP-binding</keyword>